<evidence type="ECO:0000259" key="2">
    <source>
        <dbReference type="Pfam" id="PF05193"/>
    </source>
</evidence>
<dbReference type="AlphaFoldDB" id="A0A915KQF5"/>
<protein>
    <submittedName>
        <fullName evidence="4">Peptidase M16 C-terminal domain-containing protein</fullName>
    </submittedName>
</protein>
<dbReference type="GO" id="GO:0046872">
    <property type="term" value="F:metal ion binding"/>
    <property type="evidence" value="ECO:0007669"/>
    <property type="project" value="UniProtKB-KW"/>
</dbReference>
<dbReference type="Proteomes" id="UP000887565">
    <property type="component" value="Unplaced"/>
</dbReference>
<accession>A0A915KQF5</accession>
<name>A0A915KQF5_ROMCU</name>
<dbReference type="PANTHER" id="PTHR43690:SF18">
    <property type="entry name" value="INSULIN-DEGRADING ENZYME-RELATED"/>
    <property type="match status" value="1"/>
</dbReference>
<organism evidence="3 4">
    <name type="scientific">Romanomermis culicivorax</name>
    <name type="common">Nematode worm</name>
    <dbReference type="NCBI Taxonomy" id="13658"/>
    <lineage>
        <taxon>Eukaryota</taxon>
        <taxon>Metazoa</taxon>
        <taxon>Ecdysozoa</taxon>
        <taxon>Nematoda</taxon>
        <taxon>Enoplea</taxon>
        <taxon>Dorylaimia</taxon>
        <taxon>Mermithida</taxon>
        <taxon>Mermithoidea</taxon>
        <taxon>Mermithidae</taxon>
        <taxon>Romanomermis</taxon>
    </lineage>
</organism>
<reference evidence="4" key="1">
    <citation type="submission" date="2022-11" db="UniProtKB">
        <authorList>
            <consortium name="WormBaseParasite"/>
        </authorList>
    </citation>
    <scope>IDENTIFICATION</scope>
</reference>
<dbReference type="SUPFAM" id="SSF63411">
    <property type="entry name" value="LuxS/MPP-like metallohydrolase"/>
    <property type="match status" value="1"/>
</dbReference>
<dbReference type="Gene3D" id="3.30.830.10">
    <property type="entry name" value="Metalloenzyme, LuxS/M16 peptidase-like"/>
    <property type="match status" value="1"/>
</dbReference>
<sequence>MSGIWYKNNEDGSSNVSIMFLVRSGGIDFDREENRLLKDVFVGYLEDQFILERNFETRTPQLQFFVESQGFSTKIQAKNAKDMCFILETFFDLFPIDVDLEINRHIFDNHLTLNDMKNFVDKFFVTVHFEFFFDGNIDKMTANQTIGSIINKTTLHFHSSPINELNVYPMKALPKKMVIRKSIQNLDHNCVMIAFKITSIYSSWDRFAGDLLDGFLSTDFVVKYQMQNQDHQIKYVRLPGIVGNYMLFLMTGNHNASLLEQKLEDFLQTIISYVQHSEPGEFRKFANYAIMKYENRPMWFKNWFMIKKGYYDFDFHRNFAERLLMHNTRHVQEFIEKFLKSDAPTHARLTWPVLLFRNNHPELDDPLSAQNNNQYGAEEI</sequence>
<dbReference type="PANTHER" id="PTHR43690">
    <property type="entry name" value="NARDILYSIN"/>
    <property type="match status" value="1"/>
</dbReference>
<dbReference type="InterPro" id="IPR050626">
    <property type="entry name" value="Peptidase_M16"/>
</dbReference>
<dbReference type="InterPro" id="IPR011249">
    <property type="entry name" value="Metalloenz_LuxS/M16"/>
</dbReference>
<feature type="domain" description="Peptidase M16 C-terminal" evidence="2">
    <location>
        <begin position="111"/>
        <end position="217"/>
    </location>
</feature>
<dbReference type="Pfam" id="PF05193">
    <property type="entry name" value="Peptidase_M16_C"/>
    <property type="match status" value="1"/>
</dbReference>
<keyword evidence="1" id="KW-0479">Metal-binding</keyword>
<keyword evidence="3" id="KW-1185">Reference proteome</keyword>
<evidence type="ECO:0000313" key="4">
    <source>
        <dbReference type="WBParaSite" id="nRc.2.0.1.t40981-RA"/>
    </source>
</evidence>
<proteinExistence type="predicted"/>
<evidence type="ECO:0000313" key="3">
    <source>
        <dbReference type="Proteomes" id="UP000887565"/>
    </source>
</evidence>
<dbReference type="WBParaSite" id="nRc.2.0.1.t40981-RA">
    <property type="protein sequence ID" value="nRc.2.0.1.t40981-RA"/>
    <property type="gene ID" value="nRc.2.0.1.g40981"/>
</dbReference>
<dbReference type="InterPro" id="IPR007863">
    <property type="entry name" value="Peptidase_M16_C"/>
</dbReference>
<evidence type="ECO:0000256" key="1">
    <source>
        <dbReference type="ARBA" id="ARBA00022723"/>
    </source>
</evidence>